<proteinExistence type="inferred from homology"/>
<dbReference type="AlphaFoldDB" id="E8WZQ1"/>
<keyword evidence="4" id="KW-1185">Reference proteome</keyword>
<dbReference type="InterPro" id="IPR001763">
    <property type="entry name" value="Rhodanese-like_dom"/>
</dbReference>
<dbReference type="Gene3D" id="3.40.250.10">
    <property type="entry name" value="Rhodanese-like domain"/>
    <property type="match status" value="1"/>
</dbReference>
<evidence type="ECO:0000313" key="4">
    <source>
        <dbReference type="Proteomes" id="UP000000343"/>
    </source>
</evidence>
<dbReference type="CDD" id="cd01518">
    <property type="entry name" value="RHOD_YceA"/>
    <property type="match status" value="1"/>
</dbReference>
<dbReference type="Proteomes" id="UP000000343">
    <property type="component" value="Chromosome"/>
</dbReference>
<dbReference type="EC" id="1.14.-.-" evidence="1"/>
<gene>
    <name evidence="1" type="primary">trhO</name>
    <name evidence="3" type="ordered locus">AciX9_3002</name>
</gene>
<dbReference type="PANTHER" id="PTHR43268">
    <property type="entry name" value="THIOSULFATE SULFURTRANSFERASE/RHODANESE-LIKE DOMAIN-CONTAINING PROTEIN 2"/>
    <property type="match status" value="1"/>
</dbReference>
<dbReference type="PaxDb" id="1198114-AciX9_3002"/>
<dbReference type="SUPFAM" id="SSF52821">
    <property type="entry name" value="Rhodanese/Cell cycle control phosphatase"/>
    <property type="match status" value="1"/>
</dbReference>
<name>E8WZQ1_GRATM</name>
<dbReference type="EMBL" id="CP002480">
    <property type="protein sequence ID" value="ADW70025.1"/>
    <property type="molecule type" value="Genomic_DNA"/>
</dbReference>
<dbReference type="Pfam" id="PF00581">
    <property type="entry name" value="Rhodanese"/>
    <property type="match status" value="1"/>
</dbReference>
<keyword evidence="1" id="KW-0560">Oxidoreductase</keyword>
<dbReference type="PROSITE" id="PS50206">
    <property type="entry name" value="RHODANESE_3"/>
    <property type="match status" value="1"/>
</dbReference>
<keyword evidence="1" id="KW-0819">tRNA processing</keyword>
<dbReference type="eggNOG" id="COG1054">
    <property type="taxonomic scope" value="Bacteria"/>
</dbReference>
<dbReference type="GO" id="GO:0006400">
    <property type="term" value="P:tRNA modification"/>
    <property type="evidence" value="ECO:0007669"/>
    <property type="project" value="UniProtKB-UniRule"/>
</dbReference>
<dbReference type="Pfam" id="PF17773">
    <property type="entry name" value="UPF0176_N"/>
    <property type="match status" value="1"/>
</dbReference>
<evidence type="ECO:0000313" key="3">
    <source>
        <dbReference type="EMBL" id="ADW70025.1"/>
    </source>
</evidence>
<dbReference type="SMART" id="SM00450">
    <property type="entry name" value="RHOD"/>
    <property type="match status" value="1"/>
</dbReference>
<dbReference type="InterPro" id="IPR040503">
    <property type="entry name" value="TRHO_N"/>
</dbReference>
<dbReference type="STRING" id="1198114.AciX9_3002"/>
<protein>
    <recommendedName>
        <fullName evidence="1">tRNA uridine(34) hydroxylase</fullName>
        <ecNumber evidence="1">1.14.-.-</ecNumber>
    </recommendedName>
    <alternativeName>
        <fullName evidence="1">tRNA hydroxylation protein O</fullName>
    </alternativeName>
</protein>
<comment type="similarity">
    <text evidence="1">Belongs to the TrhO family.</text>
</comment>
<dbReference type="HOGENOM" id="CLU_038878_0_1_0"/>
<organism evidence="4">
    <name type="scientific">Granulicella tundricola (strain ATCC BAA-1859 / DSM 23138 / MP5ACTX9)</name>
    <dbReference type="NCBI Taxonomy" id="1198114"/>
    <lineage>
        <taxon>Bacteria</taxon>
        <taxon>Pseudomonadati</taxon>
        <taxon>Acidobacteriota</taxon>
        <taxon>Terriglobia</taxon>
        <taxon>Terriglobales</taxon>
        <taxon>Acidobacteriaceae</taxon>
        <taxon>Granulicella</taxon>
    </lineage>
</organism>
<dbReference type="InterPro" id="IPR036873">
    <property type="entry name" value="Rhodanese-like_dom_sf"/>
</dbReference>
<evidence type="ECO:0000259" key="2">
    <source>
        <dbReference type="PROSITE" id="PS50206"/>
    </source>
</evidence>
<comment type="function">
    <text evidence="1">Catalyzes oxygen-dependent 5-hydroxyuridine (ho5U) modification at position 34 in tRNAs.</text>
</comment>
<reference evidence="4" key="1">
    <citation type="submission" date="2011-01" db="EMBL/GenBank/DDBJ databases">
        <title>Complete sequence of chromosome of Acidobacterium sp. MP5ACTX9.</title>
        <authorList>
            <consortium name="US DOE Joint Genome Institute"/>
            <person name="Lucas S."/>
            <person name="Copeland A."/>
            <person name="Lapidus A."/>
            <person name="Cheng J.-F."/>
            <person name="Goodwin L."/>
            <person name="Pitluck S."/>
            <person name="Teshima H."/>
            <person name="Detter J.C."/>
            <person name="Han C."/>
            <person name="Tapia R."/>
            <person name="Land M."/>
            <person name="Hauser L."/>
            <person name="Kyrpides N."/>
            <person name="Ivanova N."/>
            <person name="Ovchinnikova G."/>
            <person name="Pagani I."/>
            <person name="Rawat S.R."/>
            <person name="Mannisto M."/>
            <person name="Haggblom M.M."/>
            <person name="Woyke T."/>
        </authorList>
    </citation>
    <scope>NUCLEOTIDE SEQUENCE [LARGE SCALE GENOMIC DNA]</scope>
    <source>
        <strain evidence="4">MP5ACTX9</strain>
    </source>
</reference>
<feature type="domain" description="Rhodanese" evidence="2">
    <location>
        <begin position="136"/>
        <end position="230"/>
    </location>
</feature>
<evidence type="ECO:0000256" key="1">
    <source>
        <dbReference type="HAMAP-Rule" id="MF_00469"/>
    </source>
</evidence>
<comment type="catalytic activity">
    <reaction evidence="1">
        <text>uridine(34) in tRNA + AH2 + O2 = 5-hydroxyuridine(34) in tRNA + A + H2O</text>
        <dbReference type="Rhea" id="RHEA:64224"/>
        <dbReference type="Rhea" id="RHEA-COMP:11727"/>
        <dbReference type="Rhea" id="RHEA-COMP:13381"/>
        <dbReference type="ChEBI" id="CHEBI:13193"/>
        <dbReference type="ChEBI" id="CHEBI:15377"/>
        <dbReference type="ChEBI" id="CHEBI:15379"/>
        <dbReference type="ChEBI" id="CHEBI:17499"/>
        <dbReference type="ChEBI" id="CHEBI:65315"/>
        <dbReference type="ChEBI" id="CHEBI:136877"/>
    </reaction>
</comment>
<dbReference type="HAMAP" id="MF_00469">
    <property type="entry name" value="TrhO"/>
    <property type="match status" value="1"/>
</dbReference>
<dbReference type="KEGG" id="acm:AciX9_3002"/>
<accession>E8WZQ1</accession>
<dbReference type="Gene3D" id="3.30.70.100">
    <property type="match status" value="1"/>
</dbReference>
<sequence length="252" mass="27856">MTNKKARGSVFDNGGMVYTIAAFYRFVAVADPAGLREEMAGLFTEEELWGTMLIAGEGVNGTMAGEAGTISRLIETLGAKVGLEAGDVKFSYADERPFGRLKIKVKDEIIAFRKAVVDPSQAGTYVEARDWNALIADPEVLVLDTRNKYEYEAGTFAAAVDPGIENFSEFATFVKERLDPERHKRVAMFCTGGIRCEKASAFMLQEGFGEVYHLKGGILKYLEEVPEAESRWSGDCFVFDRRRGVGHEDFEG</sequence>
<dbReference type="InterPro" id="IPR020936">
    <property type="entry name" value="TrhO"/>
</dbReference>
<dbReference type="PANTHER" id="PTHR43268:SF3">
    <property type="entry name" value="RHODANESE-LIKE DOMAIN-CONTAINING PROTEIN 7-RELATED"/>
    <property type="match status" value="1"/>
</dbReference>
<dbReference type="GO" id="GO:0016705">
    <property type="term" value="F:oxidoreductase activity, acting on paired donors, with incorporation or reduction of molecular oxygen"/>
    <property type="evidence" value="ECO:0007669"/>
    <property type="project" value="UniProtKB-UniRule"/>
</dbReference>
<dbReference type="NCBIfam" id="NF001136">
    <property type="entry name" value="PRK00142.1-4"/>
    <property type="match status" value="1"/>
</dbReference>